<dbReference type="EMBL" id="UXSR01000725">
    <property type="protein sequence ID" value="VDD77304.1"/>
    <property type="molecule type" value="Genomic_DNA"/>
</dbReference>
<dbReference type="WBParaSite" id="MCOS_0000330601-mRNA-1">
    <property type="protein sequence ID" value="MCOS_0000330601-mRNA-1"/>
    <property type="gene ID" value="MCOS_0000330601"/>
</dbReference>
<reference evidence="2 3" key="2">
    <citation type="submission" date="2018-10" db="EMBL/GenBank/DDBJ databases">
        <authorList>
            <consortium name="Pathogen Informatics"/>
        </authorList>
    </citation>
    <scope>NUCLEOTIDE SEQUENCE [LARGE SCALE GENOMIC DNA]</scope>
</reference>
<organism evidence="4">
    <name type="scientific">Mesocestoides corti</name>
    <name type="common">Flatworm</name>
    <dbReference type="NCBI Taxonomy" id="53468"/>
    <lineage>
        <taxon>Eukaryota</taxon>
        <taxon>Metazoa</taxon>
        <taxon>Spiralia</taxon>
        <taxon>Lophotrochozoa</taxon>
        <taxon>Platyhelminthes</taxon>
        <taxon>Cestoda</taxon>
        <taxon>Eucestoda</taxon>
        <taxon>Cyclophyllidea</taxon>
        <taxon>Mesocestoididae</taxon>
        <taxon>Mesocestoides</taxon>
    </lineage>
</organism>
<feature type="coiled-coil region" evidence="1">
    <location>
        <begin position="14"/>
        <end position="80"/>
    </location>
</feature>
<keyword evidence="1" id="KW-0175">Coiled coil</keyword>
<dbReference type="AlphaFoldDB" id="A0A0R3U8T0"/>
<name>A0A0R3U8T0_MESCO</name>
<dbReference type="OrthoDB" id="6257358at2759"/>
<protein>
    <submittedName>
        <fullName evidence="2 4">Uncharacterized protein</fullName>
    </submittedName>
</protein>
<dbReference type="STRING" id="53468.A0A0R3U8T0"/>
<reference evidence="4" key="1">
    <citation type="submission" date="2017-02" db="UniProtKB">
        <authorList>
            <consortium name="WormBaseParasite"/>
        </authorList>
    </citation>
    <scope>IDENTIFICATION</scope>
</reference>
<accession>A0A0R3U8T0</accession>
<keyword evidence="3" id="KW-1185">Reference proteome</keyword>
<proteinExistence type="predicted"/>
<dbReference type="Proteomes" id="UP000267029">
    <property type="component" value="Unassembled WGS sequence"/>
</dbReference>
<evidence type="ECO:0000313" key="4">
    <source>
        <dbReference type="WBParaSite" id="MCOS_0000330601-mRNA-1"/>
    </source>
</evidence>
<sequence>MKVEAIVVEWRQKYDTLAEELHSLRMSRRQAESKCEMAENESFRREAAQKAEVSCLRKQLSDAESKVASLEAEVDSLSREKVALQKPIKSPQGSEYTGLVRRHNAARLITEELTNRNIALTRELAVWKQALAASEAKLSLVAEQLEKEKVSHANDVDERDQVVQALHRRVANLLGDRGCAARRCDSLLTEILQDREGTICELISTTDGSREQPRGSVKPRWEGDGCVTKAPQLLQRIDETASWRGHTNIARRVF</sequence>
<gene>
    <name evidence="2" type="ORF">MCOS_LOCUS3307</name>
</gene>
<evidence type="ECO:0000313" key="2">
    <source>
        <dbReference type="EMBL" id="VDD77304.1"/>
    </source>
</evidence>
<evidence type="ECO:0000256" key="1">
    <source>
        <dbReference type="SAM" id="Coils"/>
    </source>
</evidence>
<evidence type="ECO:0000313" key="3">
    <source>
        <dbReference type="Proteomes" id="UP000267029"/>
    </source>
</evidence>